<evidence type="ECO:0000313" key="1">
    <source>
        <dbReference type="EMBL" id="KAG5283607.1"/>
    </source>
</evidence>
<sequence length="243" mass="27911">MERLWSFLRRFARVTKEMTPSLDLLTDGLLHYGRRKSTDMEMQLLQRLDRAEKITVLAEEDISSVIKEAPVLISERDIERWKKGKMDIAQHTVKPTSTDGQGIAIRLSKQVAKGNKRPRQAIHLYSGIEWSPQMNMYPAQITFEEACDPSCVVYSCLDGVIEEDTISRTLKRRGIDAMYMKNRAAEEKSMVLEEMKNIVEYLNQQHGSICSIINATERVGPKALLIQRQIQLERQIEQATAML</sequence>
<organism evidence="1 2">
    <name type="scientific">Alosa alosa</name>
    <name type="common">allis shad</name>
    <dbReference type="NCBI Taxonomy" id="278164"/>
    <lineage>
        <taxon>Eukaryota</taxon>
        <taxon>Metazoa</taxon>
        <taxon>Chordata</taxon>
        <taxon>Craniata</taxon>
        <taxon>Vertebrata</taxon>
        <taxon>Euteleostomi</taxon>
        <taxon>Actinopterygii</taxon>
        <taxon>Neopterygii</taxon>
        <taxon>Teleostei</taxon>
        <taxon>Clupei</taxon>
        <taxon>Clupeiformes</taxon>
        <taxon>Clupeoidei</taxon>
        <taxon>Clupeidae</taxon>
        <taxon>Alosa</taxon>
    </lineage>
</organism>
<dbReference type="EMBL" id="JADWDJ010000003">
    <property type="protein sequence ID" value="KAG5283607.1"/>
    <property type="molecule type" value="Genomic_DNA"/>
</dbReference>
<comment type="caution">
    <text evidence="1">The sequence shown here is derived from an EMBL/GenBank/DDBJ whole genome shotgun (WGS) entry which is preliminary data.</text>
</comment>
<keyword evidence="2" id="KW-1185">Reference proteome</keyword>
<protein>
    <submittedName>
        <fullName evidence="1">Uncharacterized protein</fullName>
    </submittedName>
</protein>
<dbReference type="AlphaFoldDB" id="A0AAV6HBR5"/>
<reference evidence="1" key="1">
    <citation type="submission" date="2020-10" db="EMBL/GenBank/DDBJ databases">
        <title>Chromosome-scale genome assembly of the Allis shad, Alosa alosa.</title>
        <authorList>
            <person name="Margot Z."/>
            <person name="Christophe K."/>
            <person name="Cabau C."/>
            <person name="Louis A."/>
            <person name="Berthelot C."/>
            <person name="Parey E."/>
            <person name="Roest Crollius H."/>
            <person name="Montfort J."/>
            <person name="Robinson-Rechavi M."/>
            <person name="Bucao C."/>
            <person name="Bouchez O."/>
            <person name="Gislard M."/>
            <person name="Lluch J."/>
            <person name="Milhes M."/>
            <person name="Lampietro C."/>
            <person name="Lopez Roques C."/>
            <person name="Donnadieu C."/>
            <person name="Braasch I."/>
            <person name="Desvignes T."/>
            <person name="Postlethwait J."/>
            <person name="Bobe J."/>
            <person name="Guiguen Y."/>
        </authorList>
    </citation>
    <scope>NUCLEOTIDE SEQUENCE</scope>
    <source>
        <strain evidence="1">M-15738</strain>
        <tissue evidence="1">Blood</tissue>
    </source>
</reference>
<name>A0AAV6HBR5_9TELE</name>
<gene>
    <name evidence="1" type="ORF">AALO_G00043950</name>
</gene>
<proteinExistence type="predicted"/>
<dbReference type="PANTHER" id="PTHR33104">
    <property type="entry name" value="SI:DKEY-29D5.2"/>
    <property type="match status" value="1"/>
</dbReference>
<accession>A0AAV6HBR5</accession>
<dbReference type="Proteomes" id="UP000823561">
    <property type="component" value="Chromosome 3"/>
</dbReference>
<dbReference type="PANTHER" id="PTHR33104:SF2">
    <property type="entry name" value="CXC3 LIKE CYSTEINE CLUSTER DOMAIN-CONTAINING PROTEIN"/>
    <property type="match status" value="1"/>
</dbReference>
<evidence type="ECO:0000313" key="2">
    <source>
        <dbReference type="Proteomes" id="UP000823561"/>
    </source>
</evidence>